<dbReference type="AlphaFoldDB" id="A0A7J6D799"/>
<gene>
    <name evidence="1" type="ORF">G5714_002511</name>
</gene>
<sequence>MFCDFLSLNLDSYTAPKYLCYNVHCLLHQTEDAKHHSVLDNFSAFKYEDHLNKLKRLLRKPTGPLSQIITDAQAVEVEVTTASVLEEDGDAVVLLSDTCKEYNVPAVQAIDISVILQELAITVTHGNYNPHSPITLVPS</sequence>
<evidence type="ECO:0000313" key="1">
    <source>
        <dbReference type="EMBL" id="KAF4115022.1"/>
    </source>
</evidence>
<protein>
    <submittedName>
        <fullName evidence="1">Uncharacterized protein</fullName>
    </submittedName>
</protein>
<proteinExistence type="predicted"/>
<reference evidence="1 2" key="1">
    <citation type="submission" date="2020-04" db="EMBL/GenBank/DDBJ databases">
        <title>Chromosome-level genome assembly of a cyprinid fish Onychostoma macrolepis by integration of Nanopore Sequencing, Bionano and Hi-C technology.</title>
        <authorList>
            <person name="Wang D."/>
        </authorList>
    </citation>
    <scope>NUCLEOTIDE SEQUENCE [LARGE SCALE GENOMIC DNA]</scope>
    <source>
        <strain evidence="1">SWU-2019</strain>
        <tissue evidence="1">Muscle</tissue>
    </source>
</reference>
<dbReference type="Proteomes" id="UP000579812">
    <property type="component" value="Unassembled WGS sequence"/>
</dbReference>
<comment type="caution">
    <text evidence="1">The sequence shown here is derived from an EMBL/GenBank/DDBJ whole genome shotgun (WGS) entry which is preliminary data.</text>
</comment>
<accession>A0A7J6D799</accession>
<dbReference type="EMBL" id="JAAMOB010000003">
    <property type="protein sequence ID" value="KAF4115022.1"/>
    <property type="molecule type" value="Genomic_DNA"/>
</dbReference>
<name>A0A7J6D799_9TELE</name>
<keyword evidence="2" id="KW-1185">Reference proteome</keyword>
<evidence type="ECO:0000313" key="2">
    <source>
        <dbReference type="Proteomes" id="UP000579812"/>
    </source>
</evidence>
<organism evidence="1 2">
    <name type="scientific">Onychostoma macrolepis</name>
    <dbReference type="NCBI Taxonomy" id="369639"/>
    <lineage>
        <taxon>Eukaryota</taxon>
        <taxon>Metazoa</taxon>
        <taxon>Chordata</taxon>
        <taxon>Craniata</taxon>
        <taxon>Vertebrata</taxon>
        <taxon>Euteleostomi</taxon>
        <taxon>Actinopterygii</taxon>
        <taxon>Neopterygii</taxon>
        <taxon>Teleostei</taxon>
        <taxon>Ostariophysi</taxon>
        <taxon>Cypriniformes</taxon>
        <taxon>Cyprinidae</taxon>
        <taxon>Acrossocheilinae</taxon>
        <taxon>Onychostoma</taxon>
    </lineage>
</organism>